<reference evidence="2 3" key="1">
    <citation type="submission" date="2018-05" db="EMBL/GenBank/DDBJ databases">
        <title>Leucothrix arctica sp. nov., isolated from Arctic seawater.</title>
        <authorList>
            <person name="Choi A."/>
            <person name="Baek K."/>
        </authorList>
    </citation>
    <scope>NUCLEOTIDE SEQUENCE [LARGE SCALE GENOMIC DNA]</scope>
    <source>
        <strain evidence="2 3">IMCC9719</strain>
    </source>
</reference>
<proteinExistence type="predicted"/>
<dbReference type="GO" id="GO:0004252">
    <property type="term" value="F:serine-type endopeptidase activity"/>
    <property type="evidence" value="ECO:0007669"/>
    <property type="project" value="InterPro"/>
</dbReference>
<dbReference type="InterPro" id="IPR009003">
    <property type="entry name" value="Peptidase_S1_PA"/>
</dbReference>
<dbReference type="PRINTS" id="PR00834">
    <property type="entry name" value="PROTEASES2C"/>
</dbReference>
<dbReference type="Gene3D" id="2.40.10.120">
    <property type="match status" value="1"/>
</dbReference>
<feature type="chain" id="PRO_5016323308" evidence="1">
    <location>
        <begin position="21"/>
        <end position="418"/>
    </location>
</feature>
<evidence type="ECO:0000256" key="1">
    <source>
        <dbReference type="SAM" id="SignalP"/>
    </source>
</evidence>
<dbReference type="PANTHER" id="PTHR43019:SF23">
    <property type="entry name" value="PROTEASE DO-LIKE 5, CHLOROPLASTIC"/>
    <property type="match status" value="1"/>
</dbReference>
<dbReference type="EMBL" id="QGKL01000039">
    <property type="protein sequence ID" value="PWQ94654.1"/>
    <property type="molecule type" value="Genomic_DNA"/>
</dbReference>
<feature type="signal peptide" evidence="1">
    <location>
        <begin position="1"/>
        <end position="20"/>
    </location>
</feature>
<keyword evidence="2" id="KW-0645">Protease</keyword>
<dbReference type="AlphaFoldDB" id="A0A317C7N0"/>
<dbReference type="InterPro" id="IPR001940">
    <property type="entry name" value="Peptidase_S1C"/>
</dbReference>
<dbReference type="OrthoDB" id="8581982at2"/>
<keyword evidence="3" id="KW-1185">Reference proteome</keyword>
<gene>
    <name evidence="2" type="ORF">DKT75_15285</name>
</gene>
<dbReference type="Proteomes" id="UP000245506">
    <property type="component" value="Unassembled WGS sequence"/>
</dbReference>
<dbReference type="SUPFAM" id="SSF50494">
    <property type="entry name" value="Trypsin-like serine proteases"/>
    <property type="match status" value="1"/>
</dbReference>
<name>A0A317C7N0_9GAMM</name>
<keyword evidence="2" id="KW-0378">Hydrolase</keyword>
<sequence>MLRCLLLLIISSLMITPCLAESDTSSIYEEVESSVYQIRVINNETGKKVAIGSGFVVEKDSILATNYHVVSEYVNAPDVFSLEYLSTSGDSGPLALLDLDVIHDLAVLRSLKPMGAPLKIAPVPEKGAVLYSLGNPLDLGFSIVTGTNNGIMTQDQDGNILFSGSLNPGMSGGPTLDESGNIIGINVATQGNSLGFLVPANYLSVILERLAKSNFVPVKDRFARIAEQLIEKSQRTLDRFSGNDWGSTRIGKLIVPAELDKSMRCWDVSRTPKKDDLFRHFLTECSNQENTYLSKNLALGAINYEYIWMDSEKLHPLRFFTQYEKMNSSFIDIDVSKSDVTNFACHTSFLEVAGQNFKTTVCRRDYLRYKGLSDMLFSLALVGHERQGGLFNLDVTGTNASAAFGLFKKMVETFKWQS</sequence>
<evidence type="ECO:0000313" key="2">
    <source>
        <dbReference type="EMBL" id="PWQ94654.1"/>
    </source>
</evidence>
<dbReference type="Pfam" id="PF13365">
    <property type="entry name" value="Trypsin_2"/>
    <property type="match status" value="1"/>
</dbReference>
<protein>
    <submittedName>
        <fullName evidence="2">Serine protease</fullName>
    </submittedName>
</protein>
<dbReference type="GO" id="GO:0006508">
    <property type="term" value="P:proteolysis"/>
    <property type="evidence" value="ECO:0007669"/>
    <property type="project" value="UniProtKB-KW"/>
</dbReference>
<evidence type="ECO:0000313" key="3">
    <source>
        <dbReference type="Proteomes" id="UP000245506"/>
    </source>
</evidence>
<comment type="caution">
    <text evidence="2">The sequence shown here is derived from an EMBL/GenBank/DDBJ whole genome shotgun (WGS) entry which is preliminary data.</text>
</comment>
<accession>A0A317C7N0</accession>
<keyword evidence="1" id="KW-0732">Signal</keyword>
<organism evidence="2 3">
    <name type="scientific">Leucothrix arctica</name>
    <dbReference type="NCBI Taxonomy" id="1481894"/>
    <lineage>
        <taxon>Bacteria</taxon>
        <taxon>Pseudomonadati</taxon>
        <taxon>Pseudomonadota</taxon>
        <taxon>Gammaproteobacteria</taxon>
        <taxon>Thiotrichales</taxon>
        <taxon>Thiotrichaceae</taxon>
        <taxon>Leucothrix</taxon>
    </lineage>
</organism>
<dbReference type="PANTHER" id="PTHR43019">
    <property type="entry name" value="SERINE ENDOPROTEASE DEGS"/>
    <property type="match status" value="1"/>
</dbReference>